<evidence type="ECO:0000259" key="2">
    <source>
        <dbReference type="Pfam" id="PF07127"/>
    </source>
</evidence>
<reference evidence="3 5" key="1">
    <citation type="journal article" date="2011" name="Nature">
        <title>The Medicago genome provides insight into the evolution of rhizobial symbioses.</title>
        <authorList>
            <person name="Young N.D."/>
            <person name="Debelle F."/>
            <person name="Oldroyd G.E."/>
            <person name="Geurts R."/>
            <person name="Cannon S.B."/>
            <person name="Udvardi M.K."/>
            <person name="Benedito V.A."/>
            <person name="Mayer K.F."/>
            <person name="Gouzy J."/>
            <person name="Schoof H."/>
            <person name="Van de Peer Y."/>
            <person name="Proost S."/>
            <person name="Cook D.R."/>
            <person name="Meyers B.C."/>
            <person name="Spannagl M."/>
            <person name="Cheung F."/>
            <person name="De Mita S."/>
            <person name="Krishnakumar V."/>
            <person name="Gundlach H."/>
            <person name="Zhou S."/>
            <person name="Mudge J."/>
            <person name="Bharti A.K."/>
            <person name="Murray J.D."/>
            <person name="Naoumkina M.A."/>
            <person name="Rosen B."/>
            <person name="Silverstein K.A."/>
            <person name="Tang H."/>
            <person name="Rombauts S."/>
            <person name="Zhao P.X."/>
            <person name="Zhou P."/>
            <person name="Barbe V."/>
            <person name="Bardou P."/>
            <person name="Bechner M."/>
            <person name="Bellec A."/>
            <person name="Berger A."/>
            <person name="Berges H."/>
            <person name="Bidwell S."/>
            <person name="Bisseling T."/>
            <person name="Choisne N."/>
            <person name="Couloux A."/>
            <person name="Denny R."/>
            <person name="Deshpande S."/>
            <person name="Dai X."/>
            <person name="Doyle J.J."/>
            <person name="Dudez A.M."/>
            <person name="Farmer A.D."/>
            <person name="Fouteau S."/>
            <person name="Franken C."/>
            <person name="Gibelin C."/>
            <person name="Gish J."/>
            <person name="Goldstein S."/>
            <person name="Gonzalez A.J."/>
            <person name="Green P.J."/>
            <person name="Hallab A."/>
            <person name="Hartog M."/>
            <person name="Hua A."/>
            <person name="Humphray S.J."/>
            <person name="Jeong D.H."/>
            <person name="Jing Y."/>
            <person name="Jocker A."/>
            <person name="Kenton S.M."/>
            <person name="Kim D.J."/>
            <person name="Klee K."/>
            <person name="Lai H."/>
            <person name="Lang C."/>
            <person name="Lin S."/>
            <person name="Macmil S.L."/>
            <person name="Magdelenat G."/>
            <person name="Matthews L."/>
            <person name="McCorrison J."/>
            <person name="Monaghan E.L."/>
            <person name="Mun J.H."/>
            <person name="Najar F.Z."/>
            <person name="Nicholson C."/>
            <person name="Noirot C."/>
            <person name="O'Bleness M."/>
            <person name="Paule C.R."/>
            <person name="Poulain J."/>
            <person name="Prion F."/>
            <person name="Qin B."/>
            <person name="Qu C."/>
            <person name="Retzel E.F."/>
            <person name="Riddle C."/>
            <person name="Sallet E."/>
            <person name="Samain S."/>
            <person name="Samson N."/>
            <person name="Sanders I."/>
            <person name="Saurat O."/>
            <person name="Scarpelli C."/>
            <person name="Schiex T."/>
            <person name="Segurens B."/>
            <person name="Severin A.J."/>
            <person name="Sherrier D.J."/>
            <person name="Shi R."/>
            <person name="Sims S."/>
            <person name="Singer S.R."/>
            <person name="Sinharoy S."/>
            <person name="Sterck L."/>
            <person name="Viollet A."/>
            <person name="Wang B.B."/>
            <person name="Wang K."/>
            <person name="Wang M."/>
            <person name="Wang X."/>
            <person name="Warfsmann J."/>
            <person name="Weissenbach J."/>
            <person name="White D.D."/>
            <person name="White J.D."/>
            <person name="Wiley G.B."/>
            <person name="Wincker P."/>
            <person name="Xing Y."/>
            <person name="Yang L."/>
            <person name="Yao Z."/>
            <person name="Ying F."/>
            <person name="Zhai J."/>
            <person name="Zhou L."/>
            <person name="Zuber A."/>
            <person name="Denarie J."/>
            <person name="Dixon R.A."/>
            <person name="May G.D."/>
            <person name="Schwartz D.C."/>
            <person name="Rogers J."/>
            <person name="Quetier F."/>
            <person name="Town C.D."/>
            <person name="Roe B.A."/>
        </authorList>
    </citation>
    <scope>NUCLEOTIDE SEQUENCE [LARGE SCALE GENOMIC DNA]</scope>
    <source>
        <strain evidence="3">A17</strain>
        <strain evidence="4 5">cv. Jemalong A17</strain>
    </source>
</reference>
<dbReference type="Proteomes" id="UP000002051">
    <property type="component" value="Unassembled WGS sequence"/>
</dbReference>
<evidence type="ECO:0000313" key="3">
    <source>
        <dbReference type="EMBL" id="KEH23030.1"/>
    </source>
</evidence>
<keyword evidence="5" id="KW-1185">Reference proteome</keyword>
<dbReference type="HOGENOM" id="CLU_181053_6_4_1"/>
<name>A0A072UB12_MEDTR</name>
<dbReference type="EnsemblPlants" id="KEH23030">
    <property type="protein sequence ID" value="KEH23030"/>
    <property type="gene ID" value="MTR_7g064020"/>
</dbReference>
<sequence length="54" mass="6101">MARILVFVFSFIVLLSQFLVVINGSIPCETTADCPVAVPPEYYKCMYKVCVLIR</sequence>
<gene>
    <name evidence="3" type="ordered locus">MTR_7g064020</name>
</gene>
<dbReference type="InterPro" id="IPR009810">
    <property type="entry name" value="Nodulin_late_dom"/>
</dbReference>
<reference evidence="4" key="3">
    <citation type="submission" date="2015-04" db="UniProtKB">
        <authorList>
            <consortium name="EnsemblPlants"/>
        </authorList>
    </citation>
    <scope>IDENTIFICATION</scope>
    <source>
        <strain evidence="4">cv. Jemalong A17</strain>
    </source>
</reference>
<feature type="signal peptide" evidence="1">
    <location>
        <begin position="1"/>
        <end position="24"/>
    </location>
</feature>
<accession>A0A072UB12</accession>
<feature type="chain" id="PRO_5014499477" evidence="1">
    <location>
        <begin position="25"/>
        <end position="54"/>
    </location>
</feature>
<dbReference type="Pfam" id="PF07127">
    <property type="entry name" value="Nodulin_late"/>
    <property type="match status" value="1"/>
</dbReference>
<keyword evidence="1" id="KW-0732">Signal</keyword>
<evidence type="ECO:0000313" key="5">
    <source>
        <dbReference type="Proteomes" id="UP000002051"/>
    </source>
</evidence>
<evidence type="ECO:0000313" key="4">
    <source>
        <dbReference type="EnsemblPlants" id="KEH23030"/>
    </source>
</evidence>
<evidence type="ECO:0000256" key="1">
    <source>
        <dbReference type="SAM" id="SignalP"/>
    </source>
</evidence>
<feature type="domain" description="Late nodulin" evidence="2">
    <location>
        <begin position="1"/>
        <end position="50"/>
    </location>
</feature>
<proteinExistence type="predicted"/>
<organism evidence="3 5">
    <name type="scientific">Medicago truncatula</name>
    <name type="common">Barrel medic</name>
    <name type="synonym">Medicago tribuloides</name>
    <dbReference type="NCBI Taxonomy" id="3880"/>
    <lineage>
        <taxon>Eukaryota</taxon>
        <taxon>Viridiplantae</taxon>
        <taxon>Streptophyta</taxon>
        <taxon>Embryophyta</taxon>
        <taxon>Tracheophyta</taxon>
        <taxon>Spermatophyta</taxon>
        <taxon>Magnoliopsida</taxon>
        <taxon>eudicotyledons</taxon>
        <taxon>Gunneridae</taxon>
        <taxon>Pentapetalae</taxon>
        <taxon>rosids</taxon>
        <taxon>fabids</taxon>
        <taxon>Fabales</taxon>
        <taxon>Fabaceae</taxon>
        <taxon>Papilionoideae</taxon>
        <taxon>50 kb inversion clade</taxon>
        <taxon>NPAAA clade</taxon>
        <taxon>Hologalegina</taxon>
        <taxon>IRL clade</taxon>
        <taxon>Trifolieae</taxon>
        <taxon>Medicago</taxon>
    </lineage>
</organism>
<reference evidence="3 5" key="2">
    <citation type="journal article" date="2014" name="BMC Genomics">
        <title>An improved genome release (version Mt4.0) for the model legume Medicago truncatula.</title>
        <authorList>
            <person name="Tang H."/>
            <person name="Krishnakumar V."/>
            <person name="Bidwell S."/>
            <person name="Rosen B."/>
            <person name="Chan A."/>
            <person name="Zhou S."/>
            <person name="Gentzbittel L."/>
            <person name="Childs K.L."/>
            <person name="Yandell M."/>
            <person name="Gundlach H."/>
            <person name="Mayer K.F."/>
            <person name="Schwartz D.C."/>
            <person name="Town C.D."/>
        </authorList>
    </citation>
    <scope>GENOME REANNOTATION</scope>
    <source>
        <strain evidence="3">A17</strain>
        <strain evidence="4 5">cv. Jemalong A17</strain>
    </source>
</reference>
<dbReference type="AlphaFoldDB" id="A0A072UB12"/>
<dbReference type="EMBL" id="CM001223">
    <property type="protein sequence ID" value="KEH23030.1"/>
    <property type="molecule type" value="Genomic_DNA"/>
</dbReference>
<protein>
    <submittedName>
        <fullName evidence="3">Nodule Cysteine-Rich (NCR) secreted peptide</fullName>
    </submittedName>
</protein>
<dbReference type="GO" id="GO:0046872">
    <property type="term" value="F:metal ion binding"/>
    <property type="evidence" value="ECO:0007669"/>
    <property type="project" value="InterPro"/>
</dbReference>